<name>A0A6M5I689_CLOBU</name>
<dbReference type="AlphaFoldDB" id="A0A6M5I689"/>
<dbReference type="NCBIfam" id="NF033831">
    <property type="entry name" value="sce7725_fam"/>
    <property type="match status" value="1"/>
</dbReference>
<proteinExistence type="predicted"/>
<dbReference type="RefSeq" id="WP_043853345.1">
    <property type="nucleotide sequence ID" value="NZ_BKBB01000017.1"/>
</dbReference>
<accession>A0A6M5I689</accession>
<dbReference type="EMBL" id="CACRTU010000009">
    <property type="protein sequence ID" value="VYT84511.1"/>
    <property type="molecule type" value="Genomic_DNA"/>
</dbReference>
<dbReference type="InterPro" id="IPR047727">
    <property type="entry name" value="Sce7725-like"/>
</dbReference>
<sequence length="311" mass="36167">MYLPYLRGRQFELLALRELVEKNLISTKIMPIIEPIKPTPTLIKTLQTYVNNHQNLAIIMNPNVGNFTREINAIKNTNKETTILKPLSECIKQHNIAKAYIMNKKISDKIKNNPEKDKFIIINNKRDDLSYYKQAYEEENPVFSLIPDDRTFRRNIENGKILLDDKFKKQERNVDYIETEDEFFSDDHKFFHNEGYEGFSDYSIVGKEFKESGFAPLAVAIHIVYFDEERNLRIKHFVSDSNEDISDPAGKFGEALTKLISWISEGTIITEALKQFRECFETGKYPGLGTVKKLCVMHHIELVSKFLDGEI</sequence>
<gene>
    <name evidence="1" type="ORF">CBLFYP62_00882</name>
</gene>
<protein>
    <submittedName>
        <fullName evidence="1">Uncharacterized protein</fullName>
    </submittedName>
</protein>
<evidence type="ECO:0000313" key="1">
    <source>
        <dbReference type="EMBL" id="VYT84511.1"/>
    </source>
</evidence>
<reference evidence="1" key="1">
    <citation type="submission" date="2019-11" db="EMBL/GenBank/DDBJ databases">
        <authorList>
            <person name="Feng L."/>
        </authorList>
    </citation>
    <scope>NUCLEOTIDE SEQUENCE</scope>
    <source>
        <strain evidence="1">CButyricumLFYP62</strain>
    </source>
</reference>
<organism evidence="1">
    <name type="scientific">Clostridium butyricum</name>
    <dbReference type="NCBI Taxonomy" id="1492"/>
    <lineage>
        <taxon>Bacteria</taxon>
        <taxon>Bacillati</taxon>
        <taxon>Bacillota</taxon>
        <taxon>Clostridia</taxon>
        <taxon>Eubacteriales</taxon>
        <taxon>Clostridiaceae</taxon>
        <taxon>Clostridium</taxon>
    </lineage>
</organism>